<keyword evidence="4" id="KW-1185">Reference proteome</keyword>
<evidence type="ECO:0000313" key="3">
    <source>
        <dbReference type="EMBL" id="CDM26080.1"/>
    </source>
</evidence>
<organism evidence="3 4">
    <name type="scientific">Castellaniella defragrans (strain DSM 12143 / CCUG 39792 / 65Phen)</name>
    <name type="common">Alcaligenes defragrans</name>
    <dbReference type="NCBI Taxonomy" id="1437824"/>
    <lineage>
        <taxon>Bacteria</taxon>
        <taxon>Pseudomonadati</taxon>
        <taxon>Pseudomonadota</taxon>
        <taxon>Betaproteobacteria</taxon>
        <taxon>Burkholderiales</taxon>
        <taxon>Alcaligenaceae</taxon>
        <taxon>Castellaniella</taxon>
    </lineage>
</organism>
<protein>
    <recommendedName>
        <fullName evidence="5">Transmembrane protein</fullName>
    </recommendedName>
</protein>
<dbReference type="eggNOG" id="ENOG5031C5Z">
    <property type="taxonomic scope" value="Bacteria"/>
</dbReference>
<evidence type="ECO:0008006" key="5">
    <source>
        <dbReference type="Google" id="ProtNLM"/>
    </source>
</evidence>
<keyword evidence="2" id="KW-0812">Transmembrane</keyword>
<dbReference type="OrthoDB" id="6369218at2"/>
<keyword evidence="2" id="KW-0472">Membrane</keyword>
<evidence type="ECO:0000256" key="1">
    <source>
        <dbReference type="SAM" id="MobiDB-lite"/>
    </source>
</evidence>
<reference evidence="3 4" key="1">
    <citation type="journal article" date="2014" name="BMC Microbiol.">
        <title>The oxygen-independent metabolism of cyclic monoterpenes in Castellaniella defragrans 65Phen.</title>
        <authorList>
            <person name="Petasch J."/>
            <person name="Disch E.M."/>
            <person name="Markert S."/>
            <person name="Becher D."/>
            <person name="Schweder T."/>
            <person name="Huttel B."/>
            <person name="Reinhardt R."/>
            <person name="Harder J."/>
        </authorList>
    </citation>
    <scope>NUCLEOTIDE SEQUENCE [LARGE SCALE GENOMIC DNA]</scope>
    <source>
        <strain evidence="3">65Phen</strain>
    </source>
</reference>
<dbReference type="AlphaFoldDB" id="W8XA74"/>
<dbReference type="HOGENOM" id="CLU_097521_0_0_4"/>
<evidence type="ECO:0000313" key="4">
    <source>
        <dbReference type="Proteomes" id="UP000019805"/>
    </source>
</evidence>
<gene>
    <name evidence="3" type="ORF">BN940_18251</name>
</gene>
<sequence>MPTIVAAKFDTFPDAERAVEKLHAHGFPGEDISTFYINGETLAESHGSDHVPRTSEREAVTAAAGMGLVCAVVGGFLAWQFTHVEVMAVAGAGTGGYVGSLWGGLWVTDRRARAYARQRARERADAAPSVHGPGALLVLHVAPEREEEACALLREAGGHSPGRARGRWHEGKWEELDLPEQREPRDEPPSEPVAGTRDY</sequence>
<evidence type="ECO:0000256" key="2">
    <source>
        <dbReference type="SAM" id="Phobius"/>
    </source>
</evidence>
<feature type="transmembrane region" description="Helical" evidence="2">
    <location>
        <begin position="87"/>
        <end position="107"/>
    </location>
</feature>
<keyword evidence="2" id="KW-1133">Transmembrane helix</keyword>
<dbReference type="EMBL" id="HG916765">
    <property type="protein sequence ID" value="CDM26080.1"/>
    <property type="molecule type" value="Genomic_DNA"/>
</dbReference>
<name>W8XA74_CASD6</name>
<dbReference type="STRING" id="1437824.BN940_18251"/>
<dbReference type="Proteomes" id="UP000019805">
    <property type="component" value="Chromosome"/>
</dbReference>
<dbReference type="RefSeq" id="WP_043685251.1">
    <property type="nucleotide sequence ID" value="NZ_HG916765.1"/>
</dbReference>
<feature type="compositionally biased region" description="Basic and acidic residues" evidence="1">
    <location>
        <begin position="167"/>
        <end position="188"/>
    </location>
</feature>
<feature type="region of interest" description="Disordered" evidence="1">
    <location>
        <begin position="155"/>
        <end position="199"/>
    </location>
</feature>
<feature type="transmembrane region" description="Helical" evidence="2">
    <location>
        <begin position="59"/>
        <end position="81"/>
    </location>
</feature>
<dbReference type="KEGG" id="cdn:BN940_18251"/>
<accession>W8XA74</accession>
<proteinExistence type="predicted"/>